<organism evidence="2">
    <name type="scientific">Neobodo designis</name>
    <name type="common">Flagellated protozoan</name>
    <name type="synonym">Bodo designis</name>
    <dbReference type="NCBI Taxonomy" id="312471"/>
    <lineage>
        <taxon>Eukaryota</taxon>
        <taxon>Discoba</taxon>
        <taxon>Euglenozoa</taxon>
        <taxon>Kinetoplastea</taxon>
        <taxon>Metakinetoplastina</taxon>
        <taxon>Neobodonida</taxon>
        <taxon>Neobodo</taxon>
    </lineage>
</organism>
<dbReference type="EMBL" id="HBGF01043731">
    <property type="protein sequence ID" value="CAD9144057.1"/>
    <property type="molecule type" value="Transcribed_RNA"/>
</dbReference>
<evidence type="ECO:0000256" key="1">
    <source>
        <dbReference type="SAM" id="MobiDB-lite"/>
    </source>
</evidence>
<evidence type="ECO:0000313" key="2">
    <source>
        <dbReference type="EMBL" id="CAD9144057.1"/>
    </source>
</evidence>
<dbReference type="AlphaFoldDB" id="A0A7S1QNK2"/>
<protein>
    <submittedName>
        <fullName evidence="2">Uncharacterized protein</fullName>
    </submittedName>
</protein>
<feature type="compositionally biased region" description="Basic and acidic residues" evidence="1">
    <location>
        <begin position="89"/>
        <end position="100"/>
    </location>
</feature>
<sequence length="145" mass="15308">MLFVTAFPCRNAQRLEAVAFSEHAVRSKLQDVYAAELARVRAAAWEQCEMDFAATFASPPPAAIAPSSFAHPGRVSASGSSASPLRNASRREVRRSREAASLHAVTDDSEFVDISGTPPPAAAHEYGDDAAGTTALQALALVDSH</sequence>
<accession>A0A7S1QNK2</accession>
<feature type="region of interest" description="Disordered" evidence="1">
    <location>
        <begin position="67"/>
        <end position="129"/>
    </location>
</feature>
<gene>
    <name evidence="2" type="ORF">NDES1114_LOCUS29245</name>
</gene>
<name>A0A7S1QNK2_NEODS</name>
<reference evidence="2" key="1">
    <citation type="submission" date="2021-01" db="EMBL/GenBank/DDBJ databases">
        <authorList>
            <person name="Corre E."/>
            <person name="Pelletier E."/>
            <person name="Niang G."/>
            <person name="Scheremetjew M."/>
            <person name="Finn R."/>
            <person name="Kale V."/>
            <person name="Holt S."/>
            <person name="Cochrane G."/>
            <person name="Meng A."/>
            <person name="Brown T."/>
            <person name="Cohen L."/>
        </authorList>
    </citation>
    <scope>NUCLEOTIDE SEQUENCE</scope>
    <source>
        <strain evidence="2">CCAP 1951/1</strain>
    </source>
</reference>
<proteinExistence type="predicted"/>